<dbReference type="InterPro" id="IPR021333">
    <property type="entry name" value="DUF2946"/>
</dbReference>
<evidence type="ECO:0008006" key="3">
    <source>
        <dbReference type="Google" id="ProtNLM"/>
    </source>
</evidence>
<dbReference type="Pfam" id="PF11162">
    <property type="entry name" value="DUF2946"/>
    <property type="match status" value="1"/>
</dbReference>
<sequence>MSGAFERRRYSVDVAFVVALFLAVQAFISGAALGARAASPDPLAILCSTAAVDRSDASAPAGGVAHLVDCCTLGCPMLGGLTPQPVAAPAPSSRVVIALSKRQPEIWRLPARSELAPLVARAPPPA</sequence>
<dbReference type="STRING" id="1122133.SAMN02745157_4139"/>
<name>A0A1M5J8X1_9HYPH</name>
<keyword evidence="2" id="KW-1185">Reference proteome</keyword>
<evidence type="ECO:0000313" key="2">
    <source>
        <dbReference type="Proteomes" id="UP000184485"/>
    </source>
</evidence>
<accession>A0A1M5J8X1</accession>
<proteinExistence type="predicted"/>
<dbReference type="AlphaFoldDB" id="A0A1M5J8X1"/>
<dbReference type="OrthoDB" id="7365878at2"/>
<gene>
    <name evidence="1" type="ORF">SAMN02745157_4139</name>
</gene>
<dbReference type="RefSeq" id="WP_073056647.1">
    <property type="nucleotide sequence ID" value="NZ_FQUP01000004.1"/>
</dbReference>
<dbReference type="EMBL" id="FQUP01000004">
    <property type="protein sequence ID" value="SHG37024.1"/>
    <property type="molecule type" value="Genomic_DNA"/>
</dbReference>
<dbReference type="Proteomes" id="UP000184485">
    <property type="component" value="Unassembled WGS sequence"/>
</dbReference>
<evidence type="ECO:0000313" key="1">
    <source>
        <dbReference type="EMBL" id="SHG37024.1"/>
    </source>
</evidence>
<organism evidence="1 2">
    <name type="scientific">Kaistia soli DSM 19436</name>
    <dbReference type="NCBI Taxonomy" id="1122133"/>
    <lineage>
        <taxon>Bacteria</taxon>
        <taxon>Pseudomonadati</taxon>
        <taxon>Pseudomonadota</taxon>
        <taxon>Alphaproteobacteria</taxon>
        <taxon>Hyphomicrobiales</taxon>
        <taxon>Kaistiaceae</taxon>
        <taxon>Kaistia</taxon>
    </lineage>
</organism>
<reference evidence="1 2" key="1">
    <citation type="submission" date="2016-11" db="EMBL/GenBank/DDBJ databases">
        <authorList>
            <person name="Jaros S."/>
            <person name="Januszkiewicz K."/>
            <person name="Wedrychowicz H."/>
        </authorList>
    </citation>
    <scope>NUCLEOTIDE SEQUENCE [LARGE SCALE GENOMIC DNA]</scope>
    <source>
        <strain evidence="1 2">DSM 19436</strain>
    </source>
</reference>
<protein>
    <recommendedName>
        <fullName evidence="3">DUF2946 domain-containing protein</fullName>
    </recommendedName>
</protein>